<dbReference type="AlphaFoldDB" id="A0A811Y577"/>
<gene>
    <name evidence="1" type="ORF">NYPRO_LOCUS3501</name>
</gene>
<accession>A0A811Y577</accession>
<sequence>MGKDNGILKADLARDFNLLATMFSQTGHSEALPSYIYFFLTDGGEEIVCLSYLHIGWDIWNSKDYTVSAQPLTCWMGHVFSTCYCPYLDYCIHLLTLFSICIKICWNMSSEICWLPCCQSCPEERCSHQTTPSVFLGRFADSGHFI</sequence>
<reference evidence="1" key="1">
    <citation type="submission" date="2020-12" db="EMBL/GenBank/DDBJ databases">
        <authorList>
            <consortium name="Molecular Ecology Group"/>
        </authorList>
    </citation>
    <scope>NUCLEOTIDE SEQUENCE</scope>
    <source>
        <strain evidence="1">TBG_1078</strain>
    </source>
</reference>
<evidence type="ECO:0000313" key="1">
    <source>
        <dbReference type="EMBL" id="CAD7670706.1"/>
    </source>
</evidence>
<evidence type="ECO:0000313" key="2">
    <source>
        <dbReference type="Proteomes" id="UP000645828"/>
    </source>
</evidence>
<dbReference type="EMBL" id="CAJHUB010000659">
    <property type="protein sequence ID" value="CAD7670706.1"/>
    <property type="molecule type" value="Genomic_DNA"/>
</dbReference>
<keyword evidence="2" id="KW-1185">Reference proteome</keyword>
<comment type="caution">
    <text evidence="1">The sequence shown here is derived from an EMBL/GenBank/DDBJ whole genome shotgun (WGS) entry which is preliminary data.</text>
</comment>
<protein>
    <submittedName>
        <fullName evidence="1">(raccoon dog) hypothetical protein</fullName>
    </submittedName>
</protein>
<dbReference type="Proteomes" id="UP000645828">
    <property type="component" value="Unassembled WGS sequence"/>
</dbReference>
<proteinExistence type="predicted"/>
<name>A0A811Y577_NYCPR</name>
<organism evidence="1 2">
    <name type="scientific">Nyctereutes procyonoides</name>
    <name type="common">Raccoon dog</name>
    <name type="synonym">Canis procyonoides</name>
    <dbReference type="NCBI Taxonomy" id="34880"/>
    <lineage>
        <taxon>Eukaryota</taxon>
        <taxon>Metazoa</taxon>
        <taxon>Chordata</taxon>
        <taxon>Craniata</taxon>
        <taxon>Vertebrata</taxon>
        <taxon>Euteleostomi</taxon>
        <taxon>Mammalia</taxon>
        <taxon>Eutheria</taxon>
        <taxon>Laurasiatheria</taxon>
        <taxon>Carnivora</taxon>
        <taxon>Caniformia</taxon>
        <taxon>Canidae</taxon>
        <taxon>Nyctereutes</taxon>
    </lineage>
</organism>